<dbReference type="Pfam" id="PF01326">
    <property type="entry name" value="PPDK_N"/>
    <property type="match status" value="1"/>
</dbReference>
<evidence type="ECO:0000259" key="16">
    <source>
        <dbReference type="Pfam" id="PF01326"/>
    </source>
</evidence>
<proteinExistence type="inferred from homology"/>
<evidence type="ECO:0000259" key="15">
    <source>
        <dbReference type="Pfam" id="PF00391"/>
    </source>
</evidence>
<evidence type="ECO:0000256" key="2">
    <source>
        <dbReference type="ARBA" id="ARBA00002988"/>
    </source>
</evidence>
<keyword evidence="8" id="KW-0479">Metal-binding</keyword>
<evidence type="ECO:0000256" key="10">
    <source>
        <dbReference type="ARBA" id="ARBA00022777"/>
    </source>
</evidence>
<evidence type="ECO:0000256" key="5">
    <source>
        <dbReference type="ARBA" id="ARBA00011996"/>
    </source>
</evidence>
<dbReference type="InterPro" id="IPR006319">
    <property type="entry name" value="PEP_synth"/>
</dbReference>
<comment type="catalytic activity">
    <reaction evidence="14">
        <text>pyruvate + ATP + H2O = phosphoenolpyruvate + AMP + phosphate + 2 H(+)</text>
        <dbReference type="Rhea" id="RHEA:11364"/>
        <dbReference type="ChEBI" id="CHEBI:15361"/>
        <dbReference type="ChEBI" id="CHEBI:15377"/>
        <dbReference type="ChEBI" id="CHEBI:15378"/>
        <dbReference type="ChEBI" id="CHEBI:30616"/>
        <dbReference type="ChEBI" id="CHEBI:43474"/>
        <dbReference type="ChEBI" id="CHEBI:58702"/>
        <dbReference type="ChEBI" id="CHEBI:456215"/>
        <dbReference type="EC" id="2.7.9.2"/>
    </reaction>
</comment>
<dbReference type="Gene3D" id="3.50.30.10">
    <property type="entry name" value="Phosphohistidine domain"/>
    <property type="match status" value="1"/>
</dbReference>
<comment type="similarity">
    <text evidence="4">Belongs to the PEP-utilizing enzyme family.</text>
</comment>
<gene>
    <name evidence="17" type="ORF">N47_J00480</name>
</gene>
<protein>
    <recommendedName>
        <fullName evidence="6">Phosphoenolpyruvate synthase</fullName>
        <ecNumber evidence="5">2.7.9.2</ecNumber>
    </recommendedName>
    <alternativeName>
        <fullName evidence="13">Pyruvate, water dikinase</fullName>
    </alternativeName>
</protein>
<evidence type="ECO:0000256" key="14">
    <source>
        <dbReference type="ARBA" id="ARBA00047700"/>
    </source>
</evidence>
<evidence type="ECO:0000256" key="4">
    <source>
        <dbReference type="ARBA" id="ARBA00007837"/>
    </source>
</evidence>
<evidence type="ECO:0000256" key="1">
    <source>
        <dbReference type="ARBA" id="ARBA00001946"/>
    </source>
</evidence>
<sequence>MINPFKLLFGSNKNGGELSLKFLFQTFRELLVYNNKALDLMADMGEKLSGDYLFDKQYIESVTDELEDMVYKIVYDLNLITSKKYLALFDVFEKTKIEIRGELNSQFTLPKGDYVYSISDLTKEMSDYAGEKMATLGELRNRLDLKVPEGFVISTYSFKQFIEYNRLEELVAPLCEGKFNQEVMEKKAKELKEKILQAKIPPETKKAIRKKLSSCESSSSDRWAVRSSAVGEDSQISYAGQYTTVLNIPSSQIGSAYKQVVASLFSPQVIVYRKEMGIKQQEMAMAVGCLPMISPIASGVIYTADPNGLEVDKAILSACWGLGKAVVDGEMEVDQYKVSKTSPYTVLWQHIGRKTKQYAMSEDSGIELVPMSVEKQEIACLNETMMHKLIEGAIRIEQYMKSFQDIEWAIDKYGQITYLQARSLKLSEKHALDKNRLVTAARNYPVLLKNKGVVASRGIGAGIVSQVKSEQDSQHFPRGAVLVIKHTSPRMSKLVPLASAVVTDIGAVTGHMATICREFRVPTIVDTSLATQILKTGMEVTVDAEENIIYQGIIKELLTAQLIEKIPYEETYEFKLLRRLLKKVSTLHLTDPQSNEFDPAHCKTFHDIIRFAHEMAVRKIAQGIQPRQLSFIHSMTKLKLNIPLNLTVIDTGGGIKKGISSNEISLKELSCEPLLILLEALTAPGVWQYQPVNLDFKGFMSSFTSNRSSQSPPDRININLAIISKEYINLNLGLGYHFNMVDGNMSDDRNDNYIYFRFFGGVTEISRRTRRVKVLAQILEKNDFSVELKGELIIARIKKIDKPQMEDKFRLIGRLIGYTRQLDVLLRNENDIDLFANQFLNEEDSILVKPEEK</sequence>
<dbReference type="Gene3D" id="3.30.1490.20">
    <property type="entry name" value="ATP-grasp fold, A domain"/>
    <property type="match status" value="1"/>
</dbReference>
<feature type="domain" description="PEP-utilising enzyme mobile" evidence="15">
    <location>
        <begin position="476"/>
        <end position="546"/>
    </location>
</feature>
<organism evidence="17">
    <name type="scientific">uncultured Desulfobacterium sp</name>
    <dbReference type="NCBI Taxonomy" id="201089"/>
    <lineage>
        <taxon>Bacteria</taxon>
        <taxon>Pseudomonadati</taxon>
        <taxon>Thermodesulfobacteriota</taxon>
        <taxon>Desulfobacteria</taxon>
        <taxon>Desulfobacterales</taxon>
        <taxon>Desulfobacteriaceae</taxon>
        <taxon>Desulfobacterium</taxon>
        <taxon>environmental samples</taxon>
    </lineage>
</organism>
<evidence type="ECO:0000256" key="9">
    <source>
        <dbReference type="ARBA" id="ARBA00022741"/>
    </source>
</evidence>
<keyword evidence="10" id="KW-0418">Kinase</keyword>
<dbReference type="SUPFAM" id="SSF56059">
    <property type="entry name" value="Glutathione synthetase ATP-binding domain-like"/>
    <property type="match status" value="1"/>
</dbReference>
<dbReference type="UniPathway" id="UPA00138"/>
<evidence type="ECO:0000256" key="13">
    <source>
        <dbReference type="ARBA" id="ARBA00033470"/>
    </source>
</evidence>
<dbReference type="GO" id="GO:0005524">
    <property type="term" value="F:ATP binding"/>
    <property type="evidence" value="ECO:0007669"/>
    <property type="project" value="UniProtKB-KW"/>
</dbReference>
<evidence type="ECO:0000256" key="3">
    <source>
        <dbReference type="ARBA" id="ARBA00004742"/>
    </source>
</evidence>
<name>E1YES3_9BACT</name>
<dbReference type="Pfam" id="PF00391">
    <property type="entry name" value="PEP-utilizers"/>
    <property type="match status" value="1"/>
</dbReference>
<keyword evidence="7" id="KW-0808">Transferase</keyword>
<dbReference type="GO" id="GO:0008986">
    <property type="term" value="F:pyruvate, water dikinase activity"/>
    <property type="evidence" value="ECO:0007669"/>
    <property type="project" value="UniProtKB-EC"/>
</dbReference>
<dbReference type="EMBL" id="FR695872">
    <property type="protein sequence ID" value="CBX29067.1"/>
    <property type="molecule type" value="Genomic_DNA"/>
</dbReference>
<dbReference type="AlphaFoldDB" id="E1YES3"/>
<comment type="cofactor">
    <cofactor evidence="1">
        <name>Mg(2+)</name>
        <dbReference type="ChEBI" id="CHEBI:18420"/>
    </cofactor>
</comment>
<dbReference type="PANTHER" id="PTHR43030">
    <property type="entry name" value="PHOSPHOENOLPYRUVATE SYNTHASE"/>
    <property type="match status" value="1"/>
</dbReference>
<dbReference type="GO" id="GO:0046872">
    <property type="term" value="F:metal ion binding"/>
    <property type="evidence" value="ECO:0007669"/>
    <property type="project" value="UniProtKB-KW"/>
</dbReference>
<evidence type="ECO:0000256" key="11">
    <source>
        <dbReference type="ARBA" id="ARBA00022840"/>
    </source>
</evidence>
<evidence type="ECO:0000256" key="8">
    <source>
        <dbReference type="ARBA" id="ARBA00022723"/>
    </source>
</evidence>
<dbReference type="SUPFAM" id="SSF52009">
    <property type="entry name" value="Phosphohistidine domain"/>
    <property type="match status" value="1"/>
</dbReference>
<evidence type="ECO:0000256" key="7">
    <source>
        <dbReference type="ARBA" id="ARBA00022679"/>
    </source>
</evidence>
<keyword evidence="9" id="KW-0547">Nucleotide-binding</keyword>
<feature type="domain" description="Pyruvate phosphate dikinase AMP/ATP-binding" evidence="16">
    <location>
        <begin position="128"/>
        <end position="430"/>
    </location>
</feature>
<keyword evidence="11" id="KW-0067">ATP-binding</keyword>
<comment type="pathway">
    <text evidence="3">Carbohydrate biosynthesis; gluconeogenesis.</text>
</comment>
<dbReference type="InterPro" id="IPR013815">
    <property type="entry name" value="ATP_grasp_subdomain_1"/>
</dbReference>
<evidence type="ECO:0000256" key="12">
    <source>
        <dbReference type="ARBA" id="ARBA00022842"/>
    </source>
</evidence>
<dbReference type="InterPro" id="IPR002192">
    <property type="entry name" value="PPDK_AMP/ATP-bd"/>
</dbReference>
<keyword evidence="12" id="KW-0460">Magnesium</keyword>
<accession>E1YES3</accession>
<dbReference type="EC" id="2.7.9.2" evidence="5"/>
<comment type="function">
    <text evidence="2">Catalyzes the phosphorylation of pyruvate to phosphoenolpyruvate.</text>
</comment>
<evidence type="ECO:0000313" key="17">
    <source>
        <dbReference type="EMBL" id="CBX29067.1"/>
    </source>
</evidence>
<dbReference type="InterPro" id="IPR036637">
    <property type="entry name" value="Phosphohistidine_dom_sf"/>
</dbReference>
<dbReference type="InterPro" id="IPR008279">
    <property type="entry name" value="PEP-util_enz_mobile_dom"/>
</dbReference>
<dbReference type="PANTHER" id="PTHR43030:SF1">
    <property type="entry name" value="PHOSPHOENOLPYRUVATE SYNTHASE"/>
    <property type="match status" value="1"/>
</dbReference>
<evidence type="ECO:0000256" key="6">
    <source>
        <dbReference type="ARBA" id="ARBA00021623"/>
    </source>
</evidence>
<dbReference type="Gene3D" id="3.30.470.20">
    <property type="entry name" value="ATP-grasp fold, B domain"/>
    <property type="match status" value="1"/>
</dbReference>
<dbReference type="GO" id="GO:0006094">
    <property type="term" value="P:gluconeogenesis"/>
    <property type="evidence" value="ECO:0007669"/>
    <property type="project" value="UniProtKB-UniPathway"/>
</dbReference>
<reference evidence="17" key="1">
    <citation type="journal article" date="2011" name="Environ. Microbiol.">
        <title>Genomic insights into the metabolic potential of the polycyclic aromatic hydrocarbon degrading sulfate-reducing Deltaproteobacterium N47.</title>
        <authorList>
            <person name="Bergmann F."/>
            <person name="Selesi D."/>
            <person name="Weinmaier T."/>
            <person name="Tischler P."/>
            <person name="Rattei T."/>
            <person name="Meckenstock R.U."/>
        </authorList>
    </citation>
    <scope>NUCLEOTIDE SEQUENCE</scope>
</reference>